<gene>
    <name evidence="5" type="ORF">IPN91_07205</name>
</gene>
<dbReference type="GO" id="GO:0006654">
    <property type="term" value="P:phosphatidic acid biosynthetic process"/>
    <property type="evidence" value="ECO:0007669"/>
    <property type="project" value="TreeGrafter"/>
</dbReference>
<dbReference type="AlphaFoldDB" id="A0A936F1I5"/>
<evidence type="ECO:0000313" key="6">
    <source>
        <dbReference type="Proteomes" id="UP000709959"/>
    </source>
</evidence>
<evidence type="ECO:0000256" key="1">
    <source>
        <dbReference type="ARBA" id="ARBA00005189"/>
    </source>
</evidence>
<comment type="pathway">
    <text evidence="1">Lipid metabolism.</text>
</comment>
<dbReference type="EMBL" id="JADKCH010000005">
    <property type="protein sequence ID" value="MBK8572429.1"/>
    <property type="molecule type" value="Genomic_DNA"/>
</dbReference>
<dbReference type="PANTHER" id="PTHR10434:SF9">
    <property type="entry name" value="PHOSPHOLIPID_GLYCEROL ACYLTRANSFERASE DOMAIN-CONTAINING PROTEIN"/>
    <property type="match status" value="1"/>
</dbReference>
<evidence type="ECO:0000256" key="2">
    <source>
        <dbReference type="ARBA" id="ARBA00022679"/>
    </source>
</evidence>
<proteinExistence type="predicted"/>
<dbReference type="Proteomes" id="UP000709959">
    <property type="component" value="Unassembled WGS sequence"/>
</dbReference>
<comment type="caution">
    <text evidence="5">The sequence shown here is derived from an EMBL/GenBank/DDBJ whole genome shotgun (WGS) entry which is preliminary data.</text>
</comment>
<keyword evidence="3 5" id="KW-0012">Acyltransferase</keyword>
<protein>
    <submittedName>
        <fullName evidence="5">Lysophospholipid acyltransferase family protein</fullName>
    </submittedName>
</protein>
<dbReference type="SUPFAM" id="SSF69593">
    <property type="entry name" value="Glycerol-3-phosphate (1)-acyltransferase"/>
    <property type="match status" value="1"/>
</dbReference>
<dbReference type="SMART" id="SM00563">
    <property type="entry name" value="PlsC"/>
    <property type="match status" value="1"/>
</dbReference>
<dbReference type="InterPro" id="IPR002123">
    <property type="entry name" value="Plipid/glycerol_acylTrfase"/>
</dbReference>
<sequence length="219" mass="24030">MVNLLAPPASIPPILTRSGLSHSEPFQPVPPAFHQPRGWVWRALGRAYLRGAGWRIEGAFPADPKYVLIVAPHTSNWDFLVGVAVAFAVELRASWLGKHSLFRAPFASFLRWLGGIPVNRSASHGVVGACVRAFEAAPTLMLALAPEGTRKGVSQWKSGFYHIAVAARVPILPVGFDYREHVVRLMPLFHPSGDLERDLPLIQALFEQVHGLRERPAGS</sequence>
<organism evidence="5 6">
    <name type="scientific">Candidatus Geothrix odensensis</name>
    <dbReference type="NCBI Taxonomy" id="2954440"/>
    <lineage>
        <taxon>Bacteria</taxon>
        <taxon>Pseudomonadati</taxon>
        <taxon>Acidobacteriota</taxon>
        <taxon>Holophagae</taxon>
        <taxon>Holophagales</taxon>
        <taxon>Holophagaceae</taxon>
        <taxon>Geothrix</taxon>
    </lineage>
</organism>
<evidence type="ECO:0000256" key="3">
    <source>
        <dbReference type="ARBA" id="ARBA00023315"/>
    </source>
</evidence>
<reference evidence="5 6" key="1">
    <citation type="submission" date="2020-10" db="EMBL/GenBank/DDBJ databases">
        <title>Connecting structure to function with the recovery of over 1000 high-quality activated sludge metagenome-assembled genomes encoding full-length rRNA genes using long-read sequencing.</title>
        <authorList>
            <person name="Singleton C.M."/>
            <person name="Petriglieri F."/>
            <person name="Kristensen J.M."/>
            <person name="Kirkegaard R.H."/>
            <person name="Michaelsen T.Y."/>
            <person name="Andersen M.H."/>
            <person name="Karst S.M."/>
            <person name="Dueholm M.S."/>
            <person name="Nielsen P.H."/>
            <person name="Albertsen M."/>
        </authorList>
    </citation>
    <scope>NUCLEOTIDE SEQUENCE [LARGE SCALE GENOMIC DNA]</scope>
    <source>
        <strain evidence="5">OdNE_18-Q3-R46-58_MAXAC.008</strain>
    </source>
</reference>
<keyword evidence="2" id="KW-0808">Transferase</keyword>
<dbReference type="Pfam" id="PF01553">
    <property type="entry name" value="Acyltransferase"/>
    <property type="match status" value="1"/>
</dbReference>
<accession>A0A936F1I5</accession>
<dbReference type="GO" id="GO:0003841">
    <property type="term" value="F:1-acylglycerol-3-phosphate O-acyltransferase activity"/>
    <property type="evidence" value="ECO:0007669"/>
    <property type="project" value="TreeGrafter"/>
</dbReference>
<dbReference type="CDD" id="cd07988">
    <property type="entry name" value="LPLAT_ABO13168-like"/>
    <property type="match status" value="1"/>
</dbReference>
<dbReference type="PANTHER" id="PTHR10434">
    <property type="entry name" value="1-ACYL-SN-GLYCEROL-3-PHOSPHATE ACYLTRANSFERASE"/>
    <property type="match status" value="1"/>
</dbReference>
<evidence type="ECO:0000259" key="4">
    <source>
        <dbReference type="SMART" id="SM00563"/>
    </source>
</evidence>
<evidence type="ECO:0000313" key="5">
    <source>
        <dbReference type="EMBL" id="MBK8572429.1"/>
    </source>
</evidence>
<feature type="domain" description="Phospholipid/glycerol acyltransferase" evidence="4">
    <location>
        <begin position="67"/>
        <end position="179"/>
    </location>
</feature>
<name>A0A936F1I5_9BACT</name>